<dbReference type="PROSITE" id="PS00211">
    <property type="entry name" value="ABC_TRANSPORTER_1"/>
    <property type="match status" value="1"/>
</dbReference>
<dbReference type="InterPro" id="IPR017871">
    <property type="entry name" value="ABC_transporter-like_CS"/>
</dbReference>
<dbReference type="InterPro" id="IPR003439">
    <property type="entry name" value="ABC_transporter-like_ATP-bd"/>
</dbReference>
<dbReference type="GO" id="GO:1904680">
    <property type="term" value="F:peptide transmembrane transporter activity"/>
    <property type="evidence" value="ECO:0007669"/>
    <property type="project" value="InterPro"/>
</dbReference>
<feature type="transmembrane region" description="Helical" evidence="7">
    <location>
        <begin position="267"/>
        <end position="290"/>
    </location>
</feature>
<name>A0A418W2D3_9PROT</name>
<dbReference type="GO" id="GO:0015833">
    <property type="term" value="P:peptide transport"/>
    <property type="evidence" value="ECO:0007669"/>
    <property type="project" value="InterPro"/>
</dbReference>
<dbReference type="SUPFAM" id="SSF52540">
    <property type="entry name" value="P-loop containing nucleoside triphosphate hydrolases"/>
    <property type="match status" value="1"/>
</dbReference>
<dbReference type="OrthoDB" id="9760776at2"/>
<dbReference type="EMBL" id="QYUL01000001">
    <property type="protein sequence ID" value="RJF84156.1"/>
    <property type="molecule type" value="Genomic_DNA"/>
</dbReference>
<dbReference type="InterPro" id="IPR039421">
    <property type="entry name" value="Type_1_exporter"/>
</dbReference>
<reference evidence="10 11" key="1">
    <citation type="submission" date="2018-09" db="EMBL/GenBank/DDBJ databases">
        <authorList>
            <person name="Zhu H."/>
        </authorList>
    </citation>
    <scope>NUCLEOTIDE SEQUENCE [LARGE SCALE GENOMIC DNA]</scope>
    <source>
        <strain evidence="10 11">K2W22B-5</strain>
    </source>
</reference>
<feature type="transmembrane region" description="Helical" evidence="7">
    <location>
        <begin position="85"/>
        <end position="104"/>
    </location>
</feature>
<dbReference type="GO" id="GO:0140359">
    <property type="term" value="F:ABC-type transporter activity"/>
    <property type="evidence" value="ECO:0007669"/>
    <property type="project" value="InterPro"/>
</dbReference>
<evidence type="ECO:0000256" key="1">
    <source>
        <dbReference type="ARBA" id="ARBA00004651"/>
    </source>
</evidence>
<feature type="transmembrane region" description="Helical" evidence="7">
    <location>
        <begin position="158"/>
        <end position="179"/>
    </location>
</feature>
<dbReference type="Gene3D" id="1.20.1560.10">
    <property type="entry name" value="ABC transporter type 1, transmembrane domain"/>
    <property type="match status" value="1"/>
</dbReference>
<accession>A0A418W2D3</accession>
<dbReference type="GO" id="GO:0005886">
    <property type="term" value="C:plasma membrane"/>
    <property type="evidence" value="ECO:0007669"/>
    <property type="project" value="UniProtKB-SubCell"/>
</dbReference>
<dbReference type="Pfam" id="PF00664">
    <property type="entry name" value="ABC_membrane"/>
    <property type="match status" value="1"/>
</dbReference>
<proteinExistence type="predicted"/>
<evidence type="ECO:0000259" key="9">
    <source>
        <dbReference type="PROSITE" id="PS50929"/>
    </source>
</evidence>
<sequence>MRAGDGGGRHRLAVRRLAVRRRLAPAPGGRRGLGGRNRVTLLSILKGRWRRVALGGVLNLGAAIAGISAVALFNHALAAPSVHLWMTAGAGLALIAALFGLGLASQSLIIGAGHDIVRDLRLNLVERLMATDVETIDRIGGPRILATLTKDVAAISQAFNSLPFVMFGGSVLVSGYGYLVWLSPVYALALALVTGLVVVVARALGGRAKRHKRLARMADDRIHEAFDALIRGRNELRLSRARRLAFLRDGLRPAAAEARKQEATADLFGVLTANLVNSAVLLTILAVLILKQGLGIGTVEQATAATTMVLFIRAPLAGLIGSLPHWIAGNIAVQTVGSLALAEAGEDIAPPRPAADWSRLELRGLSYHYPPRGEDAGFAFGPVDLTVERGEIVFIIGGNGSGKSTFARLVAGLYPPQAGAIRFADRAITADQTAWYRQHVAVILSDFHLFAEALTAEGLPPTLAVANPLLRLLALDGKVALREGAWSTTALSQGQRKRLALISAILEDKSILILDEWAADQDPEFRRIFYTEIIPLLKKQGKTIIAITHDDHYFSLADSLYKMENGGLIACENRRKAPKVESPLLS</sequence>
<evidence type="ECO:0000256" key="3">
    <source>
        <dbReference type="ARBA" id="ARBA00022741"/>
    </source>
</evidence>
<evidence type="ECO:0000256" key="7">
    <source>
        <dbReference type="SAM" id="Phobius"/>
    </source>
</evidence>
<dbReference type="InterPro" id="IPR005898">
    <property type="entry name" value="Cyc_pep_transpt_SyrD/YojI"/>
</dbReference>
<feature type="domain" description="ABC transporter" evidence="8">
    <location>
        <begin position="360"/>
        <end position="584"/>
    </location>
</feature>
<feature type="domain" description="ABC transmembrane type-1" evidence="9">
    <location>
        <begin position="53"/>
        <end position="328"/>
    </location>
</feature>
<dbReference type="InterPro" id="IPR003593">
    <property type="entry name" value="AAA+_ATPase"/>
</dbReference>
<dbReference type="PROSITE" id="PS50929">
    <property type="entry name" value="ABC_TM1F"/>
    <property type="match status" value="1"/>
</dbReference>
<evidence type="ECO:0000256" key="2">
    <source>
        <dbReference type="ARBA" id="ARBA00022692"/>
    </source>
</evidence>
<feature type="transmembrane region" description="Helical" evidence="7">
    <location>
        <begin position="52"/>
        <end position="73"/>
    </location>
</feature>
<dbReference type="AlphaFoldDB" id="A0A418W2D3"/>
<protein>
    <submittedName>
        <fullName evidence="10">Cyclic peptide export ABC transporter</fullName>
    </submittedName>
</protein>
<evidence type="ECO:0000313" key="11">
    <source>
        <dbReference type="Proteomes" id="UP000283458"/>
    </source>
</evidence>
<dbReference type="GO" id="GO:0005524">
    <property type="term" value="F:ATP binding"/>
    <property type="evidence" value="ECO:0007669"/>
    <property type="project" value="UniProtKB-KW"/>
</dbReference>
<keyword evidence="2 7" id="KW-0812">Transmembrane</keyword>
<comment type="caution">
    <text evidence="10">The sequence shown here is derived from an EMBL/GenBank/DDBJ whole genome shotgun (WGS) entry which is preliminary data.</text>
</comment>
<dbReference type="NCBIfam" id="TIGR01194">
    <property type="entry name" value="cyc_pep_trnsptr"/>
    <property type="match status" value="1"/>
</dbReference>
<evidence type="ECO:0000256" key="5">
    <source>
        <dbReference type="ARBA" id="ARBA00022989"/>
    </source>
</evidence>
<dbReference type="PROSITE" id="PS50893">
    <property type="entry name" value="ABC_TRANSPORTER_2"/>
    <property type="match status" value="1"/>
</dbReference>
<keyword evidence="4" id="KW-0067">ATP-binding</keyword>
<gene>
    <name evidence="10" type="ORF">D3877_06025</name>
</gene>
<dbReference type="GO" id="GO:0016887">
    <property type="term" value="F:ATP hydrolysis activity"/>
    <property type="evidence" value="ECO:0007669"/>
    <property type="project" value="InterPro"/>
</dbReference>
<dbReference type="Proteomes" id="UP000283458">
    <property type="component" value="Unassembled WGS sequence"/>
</dbReference>
<evidence type="ECO:0000259" key="8">
    <source>
        <dbReference type="PROSITE" id="PS50893"/>
    </source>
</evidence>
<dbReference type="SMART" id="SM00382">
    <property type="entry name" value="AAA"/>
    <property type="match status" value="1"/>
</dbReference>
<dbReference type="InterPro" id="IPR011527">
    <property type="entry name" value="ABC1_TM_dom"/>
</dbReference>
<keyword evidence="11" id="KW-1185">Reference proteome</keyword>
<evidence type="ECO:0000256" key="6">
    <source>
        <dbReference type="ARBA" id="ARBA00023136"/>
    </source>
</evidence>
<evidence type="ECO:0000313" key="10">
    <source>
        <dbReference type="EMBL" id="RJF84156.1"/>
    </source>
</evidence>
<dbReference type="PANTHER" id="PTHR24221:SF233">
    <property type="entry name" value="ATP-BINDING_PERMEASE FUSION ABC TRANSPORTER-RELATED"/>
    <property type="match status" value="1"/>
</dbReference>
<dbReference type="InterPro" id="IPR027417">
    <property type="entry name" value="P-loop_NTPase"/>
</dbReference>
<keyword evidence="5 7" id="KW-1133">Transmembrane helix</keyword>
<comment type="subcellular location">
    <subcellularLocation>
        <location evidence="1">Cell membrane</location>
        <topology evidence="1">Multi-pass membrane protein</topology>
    </subcellularLocation>
</comment>
<dbReference type="PANTHER" id="PTHR24221">
    <property type="entry name" value="ATP-BINDING CASSETTE SUB-FAMILY B"/>
    <property type="match status" value="1"/>
</dbReference>
<evidence type="ECO:0000256" key="4">
    <source>
        <dbReference type="ARBA" id="ARBA00022840"/>
    </source>
</evidence>
<organism evidence="10 11">
    <name type="scientific">Azospirillum cavernae</name>
    <dbReference type="NCBI Taxonomy" id="2320860"/>
    <lineage>
        <taxon>Bacteria</taxon>
        <taxon>Pseudomonadati</taxon>
        <taxon>Pseudomonadota</taxon>
        <taxon>Alphaproteobacteria</taxon>
        <taxon>Rhodospirillales</taxon>
        <taxon>Azospirillaceae</taxon>
        <taxon>Azospirillum</taxon>
    </lineage>
</organism>
<feature type="transmembrane region" description="Helical" evidence="7">
    <location>
        <begin position="185"/>
        <end position="204"/>
    </location>
</feature>
<keyword evidence="6 7" id="KW-0472">Membrane</keyword>
<dbReference type="SUPFAM" id="SSF90123">
    <property type="entry name" value="ABC transporter transmembrane region"/>
    <property type="match status" value="1"/>
</dbReference>
<dbReference type="InterPro" id="IPR036640">
    <property type="entry name" value="ABC1_TM_sf"/>
</dbReference>
<keyword evidence="3" id="KW-0547">Nucleotide-binding</keyword>
<dbReference type="CDD" id="cd03228">
    <property type="entry name" value="ABCC_MRP_Like"/>
    <property type="match status" value="1"/>
</dbReference>
<dbReference type="Pfam" id="PF00005">
    <property type="entry name" value="ABC_tran"/>
    <property type="match status" value="1"/>
</dbReference>
<dbReference type="Gene3D" id="3.40.50.300">
    <property type="entry name" value="P-loop containing nucleotide triphosphate hydrolases"/>
    <property type="match status" value="1"/>
</dbReference>